<sequence>MRNEEEIIKKVVQLQRSSANFAEYCVAHATDPKHKFLFDKKSNGRDLYVSMLANSQCNEAASEMTGYDSARRARALWPSLCTAFSTPRAVRGPHMPHTFASLKELTKFVSMVEAAASRAALQNEVVQFMVQRLPMTETFLHVVSCLCDAYVHEARVEALHMDAAPSLSVAVVTRSTEKGKGGGNTTTGSRGTVSEKVLQRVGTLLFILNRVMVQHESMERPLRYREVFYFYFLSIVRLMTKWAPRESEVHLFVRNTVGMWSSGNIFTAEELWKLKSAVGLC</sequence>
<proteinExistence type="predicted"/>
<accession>G0TRJ4</accession>
<dbReference type="AlphaFoldDB" id="G0TRJ4"/>
<evidence type="ECO:0000313" key="1">
    <source>
        <dbReference type="EMBL" id="CCC46559.1"/>
    </source>
</evidence>
<name>G0TRJ4_TRYVY</name>
<organism evidence="1">
    <name type="scientific">Trypanosoma vivax (strain Y486)</name>
    <dbReference type="NCBI Taxonomy" id="1055687"/>
    <lineage>
        <taxon>Eukaryota</taxon>
        <taxon>Discoba</taxon>
        <taxon>Euglenozoa</taxon>
        <taxon>Kinetoplastea</taxon>
        <taxon>Metakinetoplastina</taxon>
        <taxon>Trypanosomatida</taxon>
        <taxon>Trypanosomatidae</taxon>
        <taxon>Trypanosoma</taxon>
        <taxon>Duttonella</taxon>
    </lineage>
</organism>
<dbReference type="VEuPathDB" id="TriTrypDB:TvY486_0102060"/>
<reference evidence="1" key="1">
    <citation type="journal article" date="2012" name="Proc. Natl. Acad. Sci. U.S.A.">
        <title>Antigenic diversity is generated by distinct evolutionary mechanisms in African trypanosome species.</title>
        <authorList>
            <person name="Jackson A.P."/>
            <person name="Berry A."/>
            <person name="Aslett M."/>
            <person name="Allison H.C."/>
            <person name="Burton P."/>
            <person name="Vavrova-Anderson J."/>
            <person name="Brown R."/>
            <person name="Browne H."/>
            <person name="Corton N."/>
            <person name="Hauser H."/>
            <person name="Gamble J."/>
            <person name="Gilderthorp R."/>
            <person name="Marcello L."/>
            <person name="McQuillan J."/>
            <person name="Otto T.D."/>
            <person name="Quail M.A."/>
            <person name="Sanders M.J."/>
            <person name="van Tonder A."/>
            <person name="Ginger M.L."/>
            <person name="Field M.C."/>
            <person name="Barry J.D."/>
            <person name="Hertz-Fowler C."/>
            <person name="Berriman M."/>
        </authorList>
    </citation>
    <scope>NUCLEOTIDE SEQUENCE</scope>
    <source>
        <strain evidence="1">Y486</strain>
    </source>
</reference>
<dbReference type="EMBL" id="HE573017">
    <property type="protein sequence ID" value="CCC46559.1"/>
    <property type="molecule type" value="Genomic_DNA"/>
</dbReference>
<gene>
    <name evidence="1" type="ORF">TVY486_0102060</name>
</gene>
<dbReference type="OMA" id="VIFLANM"/>
<protein>
    <submittedName>
        <fullName evidence="1">Uncharacterized protein</fullName>
    </submittedName>
</protein>